<dbReference type="AlphaFoldDB" id="W6JZA3"/>
<name>W6JZA3_9MICO</name>
<keyword evidence="2" id="KW-1185">Reference proteome</keyword>
<dbReference type="SUPFAM" id="SSF53649">
    <property type="entry name" value="Alkaline phosphatase-like"/>
    <property type="match status" value="1"/>
</dbReference>
<evidence type="ECO:0000313" key="1">
    <source>
        <dbReference type="EMBL" id="CCH74121.1"/>
    </source>
</evidence>
<dbReference type="Proteomes" id="UP000035763">
    <property type="component" value="Unassembled WGS sequence"/>
</dbReference>
<accession>W6JZA3</accession>
<proteinExistence type="predicted"/>
<protein>
    <submittedName>
        <fullName evidence="1">Type I phosphodiesterase/nucleotide pyrophosphatase</fullName>
    </submittedName>
</protein>
<dbReference type="EMBL" id="CAJA01000322">
    <property type="protein sequence ID" value="CCH74121.1"/>
    <property type="molecule type" value="Genomic_DNA"/>
</dbReference>
<reference evidence="1 2" key="1">
    <citation type="journal article" date="2013" name="ISME J.">
        <title>A metabolic model for members of the genus Tetrasphaera involved in enhanced biological phosphorus removal.</title>
        <authorList>
            <person name="Kristiansen R."/>
            <person name="Nguyen H.T.T."/>
            <person name="Saunders A.M."/>
            <person name="Nielsen J.L."/>
            <person name="Wimmer R."/>
            <person name="Le V.Q."/>
            <person name="McIlroy S.J."/>
            <person name="Petrovski S."/>
            <person name="Seviour R.J."/>
            <person name="Calteau A."/>
            <person name="Nielsen K.L."/>
            <person name="Nielsen P.H."/>
        </authorList>
    </citation>
    <scope>NUCLEOTIDE SEQUENCE [LARGE SCALE GENOMIC DNA]</scope>
    <source>
        <strain evidence="1 2">Ben110</strain>
    </source>
</reference>
<dbReference type="InterPro" id="IPR017850">
    <property type="entry name" value="Alkaline_phosphatase_core_sf"/>
</dbReference>
<comment type="caution">
    <text evidence="1">The sequence shown here is derived from an EMBL/GenBank/DDBJ whole genome shotgun (WGS) entry which is preliminary data.</text>
</comment>
<evidence type="ECO:0000313" key="2">
    <source>
        <dbReference type="Proteomes" id="UP000035763"/>
    </source>
</evidence>
<organism evidence="1 2">
    <name type="scientific">Nostocoides australiense Ben110</name>
    <dbReference type="NCBI Taxonomy" id="1193182"/>
    <lineage>
        <taxon>Bacteria</taxon>
        <taxon>Bacillati</taxon>
        <taxon>Actinomycetota</taxon>
        <taxon>Actinomycetes</taxon>
        <taxon>Micrococcales</taxon>
        <taxon>Intrasporangiaceae</taxon>
        <taxon>Nostocoides</taxon>
    </lineage>
</organism>
<gene>
    <name evidence="1" type="ORF">BN11_3890003</name>
</gene>
<dbReference type="STRING" id="1193182.BN11_3890003"/>
<sequence length="88" mass="9526">MAEAWRGRLAGRAVVLTREQAIDEGWFGPVARRNAGRIGDLVVAMGPRGAIEDSRTSKPILLQLLGMHGSVTRDEVAVPLLHRPAESD</sequence>